<feature type="region of interest" description="Disordered" evidence="8">
    <location>
        <begin position="73"/>
        <end position="114"/>
    </location>
</feature>
<evidence type="ECO:0000256" key="9">
    <source>
        <dbReference type="SAM" id="SignalP"/>
    </source>
</evidence>
<proteinExistence type="inferred from homology"/>
<evidence type="ECO:0000256" key="2">
    <source>
        <dbReference type="ARBA" id="ARBA00008963"/>
    </source>
</evidence>
<keyword evidence="7" id="KW-0379">Hydroxylation</keyword>
<evidence type="ECO:0000256" key="7">
    <source>
        <dbReference type="ARBA" id="ARBA00023278"/>
    </source>
</evidence>
<dbReference type="PANTHER" id="PTHR33348:SF40">
    <property type="entry name" value="PRECURSOR OF CEP3"/>
    <property type="match status" value="1"/>
</dbReference>
<keyword evidence="4" id="KW-0964">Secreted</keyword>
<name>A0AAV5IAM0_9ROSI</name>
<dbReference type="Proteomes" id="UP001054252">
    <property type="component" value="Unassembled WGS sequence"/>
</dbReference>
<comment type="caution">
    <text evidence="10">The sequence shown here is derived from an EMBL/GenBank/DDBJ whole genome shotgun (WGS) entry which is preliminary data.</text>
</comment>
<dbReference type="GO" id="GO:2000280">
    <property type="term" value="P:regulation of root development"/>
    <property type="evidence" value="ECO:0007669"/>
    <property type="project" value="TreeGrafter"/>
</dbReference>
<dbReference type="GO" id="GO:1902025">
    <property type="term" value="P:nitrate import"/>
    <property type="evidence" value="ECO:0007669"/>
    <property type="project" value="TreeGrafter"/>
</dbReference>
<keyword evidence="6 9" id="KW-0732">Signal</keyword>
<organism evidence="10 11">
    <name type="scientific">Rubroshorea leprosula</name>
    <dbReference type="NCBI Taxonomy" id="152421"/>
    <lineage>
        <taxon>Eukaryota</taxon>
        <taxon>Viridiplantae</taxon>
        <taxon>Streptophyta</taxon>
        <taxon>Embryophyta</taxon>
        <taxon>Tracheophyta</taxon>
        <taxon>Spermatophyta</taxon>
        <taxon>Magnoliopsida</taxon>
        <taxon>eudicotyledons</taxon>
        <taxon>Gunneridae</taxon>
        <taxon>Pentapetalae</taxon>
        <taxon>rosids</taxon>
        <taxon>malvids</taxon>
        <taxon>Malvales</taxon>
        <taxon>Dipterocarpaceae</taxon>
        <taxon>Rubroshorea</taxon>
    </lineage>
</organism>
<dbReference type="GO" id="GO:0005179">
    <property type="term" value="F:hormone activity"/>
    <property type="evidence" value="ECO:0007669"/>
    <property type="project" value="UniProtKB-KW"/>
</dbReference>
<gene>
    <name evidence="10" type="ORF">SLEP1_g8162</name>
</gene>
<accession>A0AAV5IAM0</accession>
<evidence type="ECO:0000256" key="3">
    <source>
        <dbReference type="ARBA" id="ARBA00022523"/>
    </source>
</evidence>
<comment type="similarity">
    <text evidence="2">Belongs to the C-terminally encoded plant signaling peptide (CEP) family.</text>
</comment>
<feature type="chain" id="PRO_5043428112" description="Encoded peptide" evidence="9">
    <location>
        <begin position="29"/>
        <end position="114"/>
    </location>
</feature>
<keyword evidence="5" id="KW-0372">Hormone</keyword>
<sequence>MAQNKLFSAVFIFIALILIFQEIQYVNARHLKLEKLNTYKQFLVKEAAMAVEGRSSLHATVIEVSDVDVLSPPDAPLAPGAVAGASQAPPPRHADDFRPTAPGHSPGIGHSLHN</sequence>
<keyword evidence="11" id="KW-1185">Reference proteome</keyword>
<keyword evidence="3" id="KW-0052">Apoplast</keyword>
<evidence type="ECO:0000256" key="5">
    <source>
        <dbReference type="ARBA" id="ARBA00022702"/>
    </source>
</evidence>
<evidence type="ECO:0000313" key="11">
    <source>
        <dbReference type="Proteomes" id="UP001054252"/>
    </source>
</evidence>
<feature type="signal peptide" evidence="9">
    <location>
        <begin position="1"/>
        <end position="28"/>
    </location>
</feature>
<dbReference type="GO" id="GO:0048364">
    <property type="term" value="P:root development"/>
    <property type="evidence" value="ECO:0007669"/>
    <property type="project" value="InterPro"/>
</dbReference>
<dbReference type="GO" id="GO:0006995">
    <property type="term" value="P:cellular response to nitrogen starvation"/>
    <property type="evidence" value="ECO:0007669"/>
    <property type="project" value="UniProtKB-ARBA"/>
</dbReference>
<reference evidence="10 11" key="1">
    <citation type="journal article" date="2021" name="Commun. Biol.">
        <title>The genome of Shorea leprosula (Dipterocarpaceae) highlights the ecological relevance of drought in aseasonal tropical rainforests.</title>
        <authorList>
            <person name="Ng K.K.S."/>
            <person name="Kobayashi M.J."/>
            <person name="Fawcett J.A."/>
            <person name="Hatakeyama M."/>
            <person name="Paape T."/>
            <person name="Ng C.H."/>
            <person name="Ang C.C."/>
            <person name="Tnah L.H."/>
            <person name="Lee C.T."/>
            <person name="Nishiyama T."/>
            <person name="Sese J."/>
            <person name="O'Brien M.J."/>
            <person name="Copetti D."/>
            <person name="Mohd Noor M.I."/>
            <person name="Ong R.C."/>
            <person name="Putra M."/>
            <person name="Sireger I.Z."/>
            <person name="Indrioko S."/>
            <person name="Kosugi Y."/>
            <person name="Izuno A."/>
            <person name="Isagi Y."/>
            <person name="Lee S.L."/>
            <person name="Shimizu K.K."/>
        </authorList>
    </citation>
    <scope>NUCLEOTIDE SEQUENCE [LARGE SCALE GENOMIC DNA]</scope>
    <source>
        <strain evidence="10">214</strain>
    </source>
</reference>
<evidence type="ECO:0000256" key="4">
    <source>
        <dbReference type="ARBA" id="ARBA00022525"/>
    </source>
</evidence>
<dbReference type="InterPro" id="IPR033250">
    <property type="entry name" value="CEP"/>
</dbReference>
<dbReference type="GO" id="GO:1901371">
    <property type="term" value="P:regulation of leaf morphogenesis"/>
    <property type="evidence" value="ECO:0007669"/>
    <property type="project" value="TreeGrafter"/>
</dbReference>
<evidence type="ECO:0000313" key="10">
    <source>
        <dbReference type="EMBL" id="GKU94709.1"/>
    </source>
</evidence>
<comment type="subcellular location">
    <subcellularLocation>
        <location evidence="1">Secreted</location>
        <location evidence="1">Extracellular space</location>
        <location evidence="1">Apoplast</location>
    </subcellularLocation>
</comment>
<evidence type="ECO:0000256" key="8">
    <source>
        <dbReference type="SAM" id="MobiDB-lite"/>
    </source>
</evidence>
<evidence type="ECO:0000256" key="1">
    <source>
        <dbReference type="ARBA" id="ARBA00004271"/>
    </source>
</evidence>
<protein>
    <recommendedName>
        <fullName evidence="12">Encoded peptide</fullName>
    </recommendedName>
</protein>
<evidence type="ECO:0000256" key="6">
    <source>
        <dbReference type="ARBA" id="ARBA00022729"/>
    </source>
</evidence>
<dbReference type="GO" id="GO:0048046">
    <property type="term" value="C:apoplast"/>
    <property type="evidence" value="ECO:0007669"/>
    <property type="project" value="UniProtKB-SubCell"/>
</dbReference>
<evidence type="ECO:0008006" key="12">
    <source>
        <dbReference type="Google" id="ProtNLM"/>
    </source>
</evidence>
<dbReference type="PANTHER" id="PTHR33348">
    <property type="entry name" value="PRECURSOR OF CEP5"/>
    <property type="match status" value="1"/>
</dbReference>
<dbReference type="AlphaFoldDB" id="A0AAV5IAM0"/>
<dbReference type="EMBL" id="BPVZ01000008">
    <property type="protein sequence ID" value="GKU94709.1"/>
    <property type="molecule type" value="Genomic_DNA"/>
</dbReference>